<feature type="signal peptide" evidence="1">
    <location>
        <begin position="1"/>
        <end position="22"/>
    </location>
</feature>
<evidence type="ECO:0008006" key="4">
    <source>
        <dbReference type="Google" id="ProtNLM"/>
    </source>
</evidence>
<feature type="chain" id="PRO_5045284990" description="Lipoprotein" evidence="1">
    <location>
        <begin position="23"/>
        <end position="184"/>
    </location>
</feature>
<keyword evidence="1" id="KW-0732">Signal</keyword>
<sequence length="184" mass="20414">MRNLKFIIVFIFVAIFSGCSPTQSVLNLDPYKTSIVSSKSSKDVLIKNIYDNRKNKSTVATITDSKGGVDEYVVLQNDISSWFKTSLESELKSRGANIGSMGGVVIDVYINELGANMSGYSQDNMKGNIKITLKITKGEQNIIKNIADNQSKFQLIRTGGAFKPFLQDMLNDTIRRCAEQILNN</sequence>
<dbReference type="InterPro" id="IPR005619">
    <property type="entry name" value="Uncharacterised_YajG"/>
</dbReference>
<dbReference type="Proteomes" id="UP000682951">
    <property type="component" value="Unassembled WGS sequence"/>
</dbReference>
<dbReference type="PROSITE" id="PS51257">
    <property type="entry name" value="PROKAR_LIPOPROTEIN"/>
    <property type="match status" value="1"/>
</dbReference>
<name>A0ABS5HJ89_9BACT</name>
<gene>
    <name evidence="2" type="ORF">KDD93_07125</name>
</gene>
<dbReference type="Pfam" id="PF03923">
    <property type="entry name" value="Lipoprotein_16"/>
    <property type="match status" value="1"/>
</dbReference>
<accession>A0ABS5HJ89</accession>
<evidence type="ECO:0000313" key="2">
    <source>
        <dbReference type="EMBL" id="MBR8464333.1"/>
    </source>
</evidence>
<evidence type="ECO:0000256" key="1">
    <source>
        <dbReference type="SAM" id="SignalP"/>
    </source>
</evidence>
<dbReference type="EMBL" id="JAGSSW010000007">
    <property type="protein sequence ID" value="MBR8464333.1"/>
    <property type="molecule type" value="Genomic_DNA"/>
</dbReference>
<protein>
    <recommendedName>
        <fullName evidence="4">Lipoprotein</fullName>
    </recommendedName>
</protein>
<organism evidence="2 3">
    <name type="scientific">Campylobacter anatolicus</name>
    <dbReference type="NCBI Taxonomy" id="2829105"/>
    <lineage>
        <taxon>Bacteria</taxon>
        <taxon>Pseudomonadati</taxon>
        <taxon>Campylobacterota</taxon>
        <taxon>Epsilonproteobacteria</taxon>
        <taxon>Campylobacterales</taxon>
        <taxon>Campylobacteraceae</taxon>
        <taxon>Campylobacter</taxon>
    </lineage>
</organism>
<reference evidence="2 3" key="1">
    <citation type="submission" date="2021-04" db="EMBL/GenBank/DDBJ databases">
        <title>Molecular and phenotypic characterization and identification of bacterial isolates recovered from the Anatolian ground squirrels (Spermophilus xanthoprymnus) and which have the potential to form a new species in the Campylobacter genus.</title>
        <authorList>
            <person name="Aydin F."/>
            <person name="Abay S."/>
            <person name="Kayman T."/>
            <person name="Karakaya E."/>
            <person name="Mustak H.K."/>
            <person name="Mustak I.B."/>
            <person name="Bilgin N."/>
            <person name="Duzler A."/>
            <person name="Sahin O."/>
            <person name="Guran O."/>
            <person name="Saticioglu I.B."/>
        </authorList>
    </citation>
    <scope>NUCLEOTIDE SEQUENCE [LARGE SCALE GENOMIC DNA]</scope>
    <source>
        <strain evidence="3">faydin-G24</strain>
    </source>
</reference>
<proteinExistence type="predicted"/>
<comment type="caution">
    <text evidence="2">The sequence shown here is derived from an EMBL/GenBank/DDBJ whole genome shotgun (WGS) entry which is preliminary data.</text>
</comment>
<keyword evidence="3" id="KW-1185">Reference proteome</keyword>
<evidence type="ECO:0000313" key="3">
    <source>
        <dbReference type="Proteomes" id="UP000682951"/>
    </source>
</evidence>
<dbReference type="RefSeq" id="WP_212142251.1">
    <property type="nucleotide sequence ID" value="NZ_JAGSSW010000007.1"/>
</dbReference>